<feature type="region of interest" description="Disordered" evidence="1">
    <location>
        <begin position="1"/>
        <end position="68"/>
    </location>
</feature>
<comment type="caution">
    <text evidence="2">The sequence shown here is derived from an EMBL/GenBank/DDBJ whole genome shotgun (WGS) entry which is preliminary data.</text>
</comment>
<organism evidence="2 3">
    <name type="scientific">Chionoecetes opilio</name>
    <name type="common">Atlantic snow crab</name>
    <name type="synonym">Cancer opilio</name>
    <dbReference type="NCBI Taxonomy" id="41210"/>
    <lineage>
        <taxon>Eukaryota</taxon>
        <taxon>Metazoa</taxon>
        <taxon>Ecdysozoa</taxon>
        <taxon>Arthropoda</taxon>
        <taxon>Crustacea</taxon>
        <taxon>Multicrustacea</taxon>
        <taxon>Malacostraca</taxon>
        <taxon>Eumalacostraca</taxon>
        <taxon>Eucarida</taxon>
        <taxon>Decapoda</taxon>
        <taxon>Pleocyemata</taxon>
        <taxon>Brachyura</taxon>
        <taxon>Eubrachyura</taxon>
        <taxon>Majoidea</taxon>
        <taxon>Majidae</taxon>
        <taxon>Chionoecetes</taxon>
    </lineage>
</organism>
<feature type="region of interest" description="Disordered" evidence="1">
    <location>
        <begin position="150"/>
        <end position="174"/>
    </location>
</feature>
<evidence type="ECO:0000313" key="2">
    <source>
        <dbReference type="EMBL" id="KAG0725946.1"/>
    </source>
</evidence>
<proteinExistence type="predicted"/>
<reference evidence="2" key="1">
    <citation type="submission" date="2020-07" db="EMBL/GenBank/DDBJ databases">
        <title>The High-quality genome of the commercially important snow crab, Chionoecetes opilio.</title>
        <authorList>
            <person name="Jeong J.-H."/>
            <person name="Ryu S."/>
        </authorList>
    </citation>
    <scope>NUCLEOTIDE SEQUENCE</scope>
    <source>
        <strain evidence="2">MADBK_172401_WGS</strain>
        <tissue evidence="2">Digestive gland</tissue>
    </source>
</reference>
<gene>
    <name evidence="2" type="ORF">GWK47_037587</name>
</gene>
<keyword evidence="3" id="KW-1185">Reference proteome</keyword>
<accession>A0A8J4YMZ5</accession>
<evidence type="ECO:0000313" key="3">
    <source>
        <dbReference type="Proteomes" id="UP000770661"/>
    </source>
</evidence>
<evidence type="ECO:0000256" key="1">
    <source>
        <dbReference type="SAM" id="MobiDB-lite"/>
    </source>
</evidence>
<dbReference type="EMBL" id="JACEEZ010005039">
    <property type="protein sequence ID" value="KAG0725946.1"/>
    <property type="molecule type" value="Genomic_DNA"/>
</dbReference>
<dbReference type="AlphaFoldDB" id="A0A8J4YMZ5"/>
<sequence>MHSPMFSASGRPLMGRERGGSPKEGRRLPAKRGGRQLAWGSPSAGRTSDPRWSLNYDPLEPHNHPPTGISSALLAPEFCSVQEDLGREIARVFRPAKSDLFSMLYDTSYVPTRARSGRRTTGLSLAAATGRPGLAPTWHIGPSRVPKGSCACTVPGQPPPEANPSRAPSSPNLR</sequence>
<dbReference type="Proteomes" id="UP000770661">
    <property type="component" value="Unassembled WGS sequence"/>
</dbReference>
<name>A0A8J4YMZ5_CHIOP</name>
<feature type="compositionally biased region" description="Basic and acidic residues" evidence="1">
    <location>
        <begin position="14"/>
        <end position="27"/>
    </location>
</feature>
<protein>
    <submittedName>
        <fullName evidence="2">Uncharacterized protein</fullName>
    </submittedName>
</protein>